<dbReference type="PANTHER" id="PTHR33529:SF8">
    <property type="entry name" value="PERMEASE, YJGP_YJGQ FAMILY"/>
    <property type="match status" value="1"/>
</dbReference>
<dbReference type="PANTHER" id="PTHR33529">
    <property type="entry name" value="SLR0882 PROTEIN-RELATED"/>
    <property type="match status" value="1"/>
</dbReference>
<accession>A0A7J5A7V4</accession>
<keyword evidence="4 6" id="KW-1133">Transmembrane helix</keyword>
<sequence>MKKLDWYILKRYLVTFLFTLLILIPIAVAIDIAEKIDKFLQHENLTFFQVVDDYYINFIIYYANTFMPLALFIAVILFTSRLANNTEIVAINGAQISFTRFLYPYFIGATIVCIVALLMNHFFVPSSSKTRKAFEKEYLKKKRYTDTTVREFSLQLNDSTYIFAQSFDLKRNSGYYFSTEIYDGIQLKEKLTAENINWVEKDSVFKLYRWKRRKIYKDRDSIFSGNSLDTAFAFTPKDFNYKNVMAQEMASPELIKFIEISKKRGIKNLNAYLVELYKRTSLPIASYILSLIAVALAHKKRRGGIGLNLALGISIMFAYVFFLKVAEVLGAVAGANALLNVWIPNIVFGLYAIYLYLNARK</sequence>
<evidence type="ECO:0000256" key="3">
    <source>
        <dbReference type="ARBA" id="ARBA00022692"/>
    </source>
</evidence>
<organism evidence="7 8">
    <name type="scientific">Tenacibaculum aiptasiae</name>
    <dbReference type="NCBI Taxonomy" id="426481"/>
    <lineage>
        <taxon>Bacteria</taxon>
        <taxon>Pseudomonadati</taxon>
        <taxon>Bacteroidota</taxon>
        <taxon>Flavobacteriia</taxon>
        <taxon>Flavobacteriales</taxon>
        <taxon>Flavobacteriaceae</taxon>
        <taxon>Tenacibaculum</taxon>
    </lineage>
</organism>
<dbReference type="AlphaFoldDB" id="A0A7J5A7V4"/>
<dbReference type="EMBL" id="WAAU01000031">
    <property type="protein sequence ID" value="KAB1153595.1"/>
    <property type="molecule type" value="Genomic_DNA"/>
</dbReference>
<dbReference type="RefSeq" id="WP_150901134.1">
    <property type="nucleotide sequence ID" value="NZ_WAAU01000031.1"/>
</dbReference>
<dbReference type="Pfam" id="PF03739">
    <property type="entry name" value="LptF_LptG"/>
    <property type="match status" value="1"/>
</dbReference>
<keyword evidence="3 6" id="KW-0812">Transmembrane</keyword>
<dbReference type="OrthoDB" id="9807977at2"/>
<feature type="transmembrane region" description="Helical" evidence="6">
    <location>
        <begin position="101"/>
        <end position="123"/>
    </location>
</feature>
<feature type="transmembrane region" description="Helical" evidence="6">
    <location>
        <begin position="280"/>
        <end position="298"/>
    </location>
</feature>
<evidence type="ECO:0000313" key="7">
    <source>
        <dbReference type="EMBL" id="KAB1153595.1"/>
    </source>
</evidence>
<keyword evidence="8" id="KW-1185">Reference proteome</keyword>
<keyword evidence="2" id="KW-1003">Cell membrane</keyword>
<evidence type="ECO:0000256" key="2">
    <source>
        <dbReference type="ARBA" id="ARBA00022475"/>
    </source>
</evidence>
<evidence type="ECO:0000256" key="4">
    <source>
        <dbReference type="ARBA" id="ARBA00022989"/>
    </source>
</evidence>
<feature type="transmembrane region" description="Helical" evidence="6">
    <location>
        <begin position="59"/>
        <end position="80"/>
    </location>
</feature>
<evidence type="ECO:0000256" key="6">
    <source>
        <dbReference type="SAM" id="Phobius"/>
    </source>
</evidence>
<reference evidence="7 8" key="1">
    <citation type="submission" date="2019-09" db="EMBL/GenBank/DDBJ databases">
        <authorList>
            <person name="Cao W.R."/>
        </authorList>
    </citation>
    <scope>NUCLEOTIDE SEQUENCE [LARGE SCALE GENOMIC DNA]</scope>
    <source>
        <strain evidence="8">a4</strain>
    </source>
</reference>
<comment type="subcellular location">
    <subcellularLocation>
        <location evidence="1">Cell membrane</location>
        <topology evidence="1">Multi-pass membrane protein</topology>
    </subcellularLocation>
</comment>
<evidence type="ECO:0000256" key="5">
    <source>
        <dbReference type="ARBA" id="ARBA00023136"/>
    </source>
</evidence>
<feature type="transmembrane region" description="Helical" evidence="6">
    <location>
        <begin position="305"/>
        <end position="325"/>
    </location>
</feature>
<keyword evidence="5 6" id="KW-0472">Membrane</keyword>
<comment type="caution">
    <text evidence="7">The sequence shown here is derived from an EMBL/GenBank/DDBJ whole genome shotgun (WGS) entry which is preliminary data.</text>
</comment>
<protein>
    <submittedName>
        <fullName evidence="7">YjgP/YjgQ family permease</fullName>
    </submittedName>
</protein>
<proteinExistence type="predicted"/>
<feature type="transmembrane region" description="Helical" evidence="6">
    <location>
        <begin position="337"/>
        <end position="357"/>
    </location>
</feature>
<dbReference type="GO" id="GO:0043190">
    <property type="term" value="C:ATP-binding cassette (ABC) transporter complex"/>
    <property type="evidence" value="ECO:0007669"/>
    <property type="project" value="TreeGrafter"/>
</dbReference>
<evidence type="ECO:0000313" key="8">
    <source>
        <dbReference type="Proteomes" id="UP000467305"/>
    </source>
</evidence>
<evidence type="ECO:0000256" key="1">
    <source>
        <dbReference type="ARBA" id="ARBA00004651"/>
    </source>
</evidence>
<dbReference type="InterPro" id="IPR005495">
    <property type="entry name" value="LptG/LptF_permease"/>
</dbReference>
<dbReference type="Proteomes" id="UP000467305">
    <property type="component" value="Unassembled WGS sequence"/>
</dbReference>
<dbReference type="GO" id="GO:0015920">
    <property type="term" value="P:lipopolysaccharide transport"/>
    <property type="evidence" value="ECO:0007669"/>
    <property type="project" value="TreeGrafter"/>
</dbReference>
<name>A0A7J5A7V4_9FLAO</name>
<gene>
    <name evidence="7" type="ORF">F7018_16120</name>
</gene>